<dbReference type="Pfam" id="PF00313">
    <property type="entry name" value="CSD"/>
    <property type="match status" value="1"/>
</dbReference>
<dbReference type="RefSeq" id="WP_187024312.1">
    <property type="nucleotide sequence ID" value="NZ_JACOPB010000021.1"/>
</dbReference>
<protein>
    <submittedName>
        <fullName evidence="5">Cold-shock protein</fullName>
    </submittedName>
</protein>
<comment type="caution">
    <text evidence="5">The sequence shown here is derived from an EMBL/GenBank/DDBJ whole genome shotgun (WGS) entry which is preliminary data.</text>
</comment>
<evidence type="ECO:0000313" key="6">
    <source>
        <dbReference type="Proteomes" id="UP000634672"/>
    </source>
</evidence>
<reference evidence="5 6" key="1">
    <citation type="submission" date="2020-08" db="EMBL/GenBank/DDBJ databases">
        <title>Genome public.</title>
        <authorList>
            <person name="Liu C."/>
            <person name="Sun Q."/>
        </authorList>
    </citation>
    <scope>NUCLEOTIDE SEQUENCE [LARGE SCALE GENOMIC DNA]</scope>
    <source>
        <strain evidence="5 6">NSJ-66</strain>
    </source>
</reference>
<comment type="subcellular location">
    <subcellularLocation>
        <location evidence="1 3">Cytoplasm</location>
    </subcellularLocation>
</comment>
<dbReference type="Proteomes" id="UP000634672">
    <property type="component" value="Unassembled WGS sequence"/>
</dbReference>
<name>A0ABR7HF02_9FIRM</name>
<dbReference type="Gene3D" id="6.20.370.130">
    <property type="match status" value="1"/>
</dbReference>
<dbReference type="EMBL" id="JACOPB010000021">
    <property type="protein sequence ID" value="MBC5711745.1"/>
    <property type="molecule type" value="Genomic_DNA"/>
</dbReference>
<dbReference type="PIRSF" id="PIRSF002599">
    <property type="entry name" value="Cold_shock_A"/>
    <property type="match status" value="1"/>
</dbReference>
<dbReference type="InterPro" id="IPR050181">
    <property type="entry name" value="Cold_shock_domain"/>
</dbReference>
<dbReference type="CDD" id="cd04458">
    <property type="entry name" value="CSP_CDS"/>
    <property type="match status" value="1"/>
</dbReference>
<dbReference type="InterPro" id="IPR002059">
    <property type="entry name" value="CSP_DNA-bd"/>
</dbReference>
<evidence type="ECO:0000256" key="3">
    <source>
        <dbReference type="RuleBase" id="RU000408"/>
    </source>
</evidence>
<dbReference type="PROSITE" id="PS51857">
    <property type="entry name" value="CSD_2"/>
    <property type="match status" value="1"/>
</dbReference>
<dbReference type="PRINTS" id="PR00050">
    <property type="entry name" value="COLDSHOCK"/>
</dbReference>
<keyword evidence="6" id="KW-1185">Reference proteome</keyword>
<dbReference type="InterPro" id="IPR012340">
    <property type="entry name" value="NA-bd_OB-fold"/>
</dbReference>
<keyword evidence="2" id="KW-0963">Cytoplasm</keyword>
<evidence type="ECO:0000259" key="4">
    <source>
        <dbReference type="PROSITE" id="PS51857"/>
    </source>
</evidence>
<proteinExistence type="predicted"/>
<accession>A0ABR7HF02</accession>
<dbReference type="PANTHER" id="PTHR11544">
    <property type="entry name" value="COLD SHOCK DOMAIN CONTAINING PROTEINS"/>
    <property type="match status" value="1"/>
</dbReference>
<evidence type="ECO:0000256" key="1">
    <source>
        <dbReference type="ARBA" id="ARBA00004496"/>
    </source>
</evidence>
<dbReference type="SUPFAM" id="SSF50249">
    <property type="entry name" value="Nucleic acid-binding proteins"/>
    <property type="match status" value="1"/>
</dbReference>
<evidence type="ECO:0000256" key="2">
    <source>
        <dbReference type="ARBA" id="ARBA00022490"/>
    </source>
</evidence>
<dbReference type="PROSITE" id="PS00352">
    <property type="entry name" value="CSD_1"/>
    <property type="match status" value="1"/>
</dbReference>
<dbReference type="Gene3D" id="2.40.50.140">
    <property type="entry name" value="Nucleic acid-binding proteins"/>
    <property type="match status" value="1"/>
</dbReference>
<organism evidence="5 6">
    <name type="scientific">Hungatella hominis</name>
    <dbReference type="NCBI Taxonomy" id="2763050"/>
    <lineage>
        <taxon>Bacteria</taxon>
        <taxon>Bacillati</taxon>
        <taxon>Bacillota</taxon>
        <taxon>Clostridia</taxon>
        <taxon>Lachnospirales</taxon>
        <taxon>Lachnospiraceae</taxon>
        <taxon>Hungatella</taxon>
    </lineage>
</organism>
<feature type="domain" description="CSD" evidence="4">
    <location>
        <begin position="1"/>
        <end position="66"/>
    </location>
</feature>
<dbReference type="InterPro" id="IPR011129">
    <property type="entry name" value="CSD"/>
</dbReference>
<evidence type="ECO:0000313" key="5">
    <source>
        <dbReference type="EMBL" id="MBC5711745.1"/>
    </source>
</evidence>
<dbReference type="InterPro" id="IPR019844">
    <property type="entry name" value="CSD_CS"/>
</dbReference>
<sequence>MNKGTVKWFNSSKGYGFITNDETGEEVFVHFSGIMTDGYKSLEDGQRVTFDTTQGNRGIQAVNVYAA</sequence>
<dbReference type="InterPro" id="IPR012156">
    <property type="entry name" value="Cold_shock_CspA"/>
</dbReference>
<dbReference type="SMART" id="SM00357">
    <property type="entry name" value="CSP"/>
    <property type="match status" value="1"/>
</dbReference>
<gene>
    <name evidence="5" type="ORF">H8S75_27845</name>
</gene>